<reference evidence="8" key="1">
    <citation type="journal article" date="2021" name="Genome Biol. Evol.">
        <title>The assembled and annotated genome of the fairy-ring fungus Marasmius oreades.</title>
        <authorList>
            <person name="Hiltunen M."/>
            <person name="Ament-Velasquez S.L."/>
            <person name="Johannesson H."/>
        </authorList>
    </citation>
    <scope>NUCLEOTIDE SEQUENCE</scope>
    <source>
        <strain evidence="8">03SP1</strain>
    </source>
</reference>
<dbReference type="GO" id="GO:0016020">
    <property type="term" value="C:membrane"/>
    <property type="evidence" value="ECO:0007669"/>
    <property type="project" value="UniProtKB-SubCell"/>
</dbReference>
<evidence type="ECO:0000256" key="7">
    <source>
        <dbReference type="SAM" id="SignalP"/>
    </source>
</evidence>
<comment type="caution">
    <text evidence="8">The sequence shown here is derived from an EMBL/GenBank/DDBJ whole genome shotgun (WGS) entry which is preliminary data.</text>
</comment>
<evidence type="ECO:0000256" key="5">
    <source>
        <dbReference type="SAM" id="MobiDB-lite"/>
    </source>
</evidence>
<dbReference type="OrthoDB" id="2757214at2759"/>
<keyword evidence="4 6" id="KW-0472">Membrane</keyword>
<dbReference type="RefSeq" id="XP_043002598.1">
    <property type="nucleotide sequence ID" value="XM_043159000.1"/>
</dbReference>
<dbReference type="EMBL" id="CM032190">
    <property type="protein sequence ID" value="KAG7086127.1"/>
    <property type="molecule type" value="Genomic_DNA"/>
</dbReference>
<evidence type="ECO:0000256" key="3">
    <source>
        <dbReference type="ARBA" id="ARBA00022989"/>
    </source>
</evidence>
<sequence length="465" mass="48604">MSILTFILVPFFLFIYLSSLVAGQGQGTAKCFDAGLDWYTGKVGETPCKTYERLRQICNSGFRVGAMNPNTPPDICGDQVANCCCNNIAFSLSMLCLTCQKGVQSSGTGFDAGKGAYQIYLTGDRKTGFCQPQTNKTLPADIQSAVCNEKINIYDDLYNIDWDDGSWFYIFMSQTITKDQIANPNKVFTKCPQNAVSVSPSNSTSTSASATSTSSSANPSGSGESTTITATAGSLASLSTGAVAGLAVGIAVALIAAALALFFCIRRKRRIERESRYISAGGIRIDGSSEDGRLGSPPAPRPYTYVQAGTSEYHATPVSHANSGGYFTDSASHGYTSTNPPSTISGNSHSGAASGAGNSSGSGLIVSSSVYSPSLTSPYSANRTTASRSTSQPHSTGLPGKAGMANVNLRNTRYIPPSRMDPTELGDSGPESERHVDAGPLEGAGLERNASGRLPPAYGDLVRDG</sequence>
<keyword evidence="2 6" id="KW-0812">Transmembrane</keyword>
<feature type="compositionally biased region" description="Low complexity" evidence="5">
    <location>
        <begin position="374"/>
        <end position="391"/>
    </location>
</feature>
<evidence type="ECO:0000256" key="6">
    <source>
        <dbReference type="SAM" id="Phobius"/>
    </source>
</evidence>
<dbReference type="AlphaFoldDB" id="A0A9P7RMD9"/>
<keyword evidence="7" id="KW-0732">Signal</keyword>
<feature type="region of interest" description="Disordered" evidence="5">
    <location>
        <begin position="374"/>
        <end position="465"/>
    </location>
</feature>
<feature type="region of interest" description="Disordered" evidence="5">
    <location>
        <begin position="332"/>
        <end position="360"/>
    </location>
</feature>
<name>A0A9P7RMD9_9AGAR</name>
<feature type="compositionally biased region" description="Low complexity" evidence="5">
    <location>
        <begin position="199"/>
        <end position="223"/>
    </location>
</feature>
<keyword evidence="3 6" id="KW-1133">Transmembrane helix</keyword>
<feature type="signal peptide" evidence="7">
    <location>
        <begin position="1"/>
        <end position="23"/>
    </location>
</feature>
<dbReference type="PANTHER" id="PTHR15549">
    <property type="entry name" value="PAIRED IMMUNOGLOBULIN-LIKE TYPE 2 RECEPTOR"/>
    <property type="match status" value="1"/>
</dbReference>
<organism evidence="8 9">
    <name type="scientific">Marasmius oreades</name>
    <name type="common">fairy-ring Marasmius</name>
    <dbReference type="NCBI Taxonomy" id="181124"/>
    <lineage>
        <taxon>Eukaryota</taxon>
        <taxon>Fungi</taxon>
        <taxon>Dikarya</taxon>
        <taxon>Basidiomycota</taxon>
        <taxon>Agaricomycotina</taxon>
        <taxon>Agaricomycetes</taxon>
        <taxon>Agaricomycetidae</taxon>
        <taxon>Agaricales</taxon>
        <taxon>Marasmiineae</taxon>
        <taxon>Marasmiaceae</taxon>
        <taxon>Marasmius</taxon>
    </lineage>
</organism>
<dbReference type="GeneID" id="66071162"/>
<feature type="compositionally biased region" description="Low complexity" evidence="5">
    <location>
        <begin position="345"/>
        <end position="360"/>
    </location>
</feature>
<proteinExistence type="predicted"/>
<feature type="region of interest" description="Disordered" evidence="5">
    <location>
        <begin position="199"/>
        <end position="226"/>
    </location>
</feature>
<protein>
    <submittedName>
        <fullName evidence="8">Uncharacterized protein</fullName>
    </submittedName>
</protein>
<accession>A0A9P7RMD9</accession>
<feature type="transmembrane region" description="Helical" evidence="6">
    <location>
        <begin position="242"/>
        <end position="265"/>
    </location>
</feature>
<evidence type="ECO:0000313" key="8">
    <source>
        <dbReference type="EMBL" id="KAG7086127.1"/>
    </source>
</evidence>
<evidence type="ECO:0000256" key="2">
    <source>
        <dbReference type="ARBA" id="ARBA00022692"/>
    </source>
</evidence>
<comment type="subcellular location">
    <subcellularLocation>
        <location evidence="1">Membrane</location>
        <topology evidence="1">Single-pass membrane protein</topology>
    </subcellularLocation>
</comment>
<dbReference type="GO" id="GO:0071944">
    <property type="term" value="C:cell periphery"/>
    <property type="evidence" value="ECO:0007669"/>
    <property type="project" value="UniProtKB-ARBA"/>
</dbReference>
<dbReference type="Proteomes" id="UP001049176">
    <property type="component" value="Chromosome 10"/>
</dbReference>
<feature type="chain" id="PRO_5040346816" evidence="7">
    <location>
        <begin position="24"/>
        <end position="465"/>
    </location>
</feature>
<feature type="compositionally biased region" description="Polar residues" evidence="5">
    <location>
        <begin position="332"/>
        <end position="344"/>
    </location>
</feature>
<dbReference type="PANTHER" id="PTHR15549:SF26">
    <property type="entry name" value="AXIAL BUDDING PATTERN PROTEIN 2-RELATED"/>
    <property type="match status" value="1"/>
</dbReference>
<gene>
    <name evidence="8" type="ORF">E1B28_002086</name>
</gene>
<keyword evidence="9" id="KW-1185">Reference proteome</keyword>
<dbReference type="InterPro" id="IPR051694">
    <property type="entry name" value="Immunoregulatory_rcpt-like"/>
</dbReference>
<evidence type="ECO:0000256" key="4">
    <source>
        <dbReference type="ARBA" id="ARBA00023136"/>
    </source>
</evidence>
<evidence type="ECO:0000256" key="1">
    <source>
        <dbReference type="ARBA" id="ARBA00004167"/>
    </source>
</evidence>
<evidence type="ECO:0000313" key="9">
    <source>
        <dbReference type="Proteomes" id="UP001049176"/>
    </source>
</evidence>
<feature type="region of interest" description="Disordered" evidence="5">
    <location>
        <begin position="283"/>
        <end position="305"/>
    </location>
</feature>
<dbReference type="KEGG" id="more:E1B28_002086"/>